<feature type="repeat" description="ANK" evidence="5">
    <location>
        <begin position="66"/>
        <end position="98"/>
    </location>
</feature>
<dbReference type="PROSITE" id="PS50297">
    <property type="entry name" value="ANK_REP_REGION"/>
    <property type="match status" value="5"/>
</dbReference>
<feature type="repeat" description="ANK" evidence="5">
    <location>
        <begin position="142"/>
        <end position="175"/>
    </location>
</feature>
<evidence type="ECO:0000256" key="1">
    <source>
        <dbReference type="ARBA" id="ARBA00022737"/>
    </source>
</evidence>
<dbReference type="Gene3D" id="1.25.40.20">
    <property type="entry name" value="Ankyrin repeat-containing domain"/>
    <property type="match status" value="1"/>
</dbReference>
<name>A0A6I9XMV3_9SAUR</name>
<dbReference type="CTD" id="6041"/>
<dbReference type="SMART" id="SM00580">
    <property type="entry name" value="PUG"/>
    <property type="match status" value="1"/>
</dbReference>
<dbReference type="SMART" id="SM00220">
    <property type="entry name" value="S_TKc"/>
    <property type="match status" value="1"/>
</dbReference>
<dbReference type="KEGG" id="tsr:106541233"/>
<dbReference type="GeneID" id="106541233"/>
<feature type="repeat" description="ANK" evidence="5">
    <location>
        <begin position="1"/>
        <end position="32"/>
    </location>
</feature>
<dbReference type="GO" id="GO:0004672">
    <property type="term" value="F:protein kinase activity"/>
    <property type="evidence" value="ECO:0007669"/>
    <property type="project" value="InterPro"/>
</dbReference>
<accession>A0A6I9XMV3</accession>
<keyword evidence="1" id="KW-0677">Repeat</keyword>
<dbReference type="InterPro" id="IPR000719">
    <property type="entry name" value="Prot_kinase_dom"/>
</dbReference>
<protein>
    <submittedName>
        <fullName evidence="9">2-5A-dependent ribonuclease</fullName>
    </submittedName>
</protein>
<feature type="repeat" description="ANK" evidence="5">
    <location>
        <begin position="99"/>
        <end position="131"/>
    </location>
</feature>
<dbReference type="GO" id="GO:0005524">
    <property type="term" value="F:ATP binding"/>
    <property type="evidence" value="ECO:0007669"/>
    <property type="project" value="UniProtKB-KW"/>
</dbReference>
<dbReference type="SUPFAM" id="SSF48403">
    <property type="entry name" value="Ankyrin repeat"/>
    <property type="match status" value="1"/>
</dbReference>
<dbReference type="Pfam" id="PF06479">
    <property type="entry name" value="Ribonuc_2-5A"/>
    <property type="match status" value="1"/>
</dbReference>
<dbReference type="Pfam" id="PF00069">
    <property type="entry name" value="Pkinase"/>
    <property type="match status" value="1"/>
</dbReference>
<dbReference type="SMART" id="SM00248">
    <property type="entry name" value="ANK"/>
    <property type="match status" value="8"/>
</dbReference>
<evidence type="ECO:0000313" key="8">
    <source>
        <dbReference type="Proteomes" id="UP000504617"/>
    </source>
</evidence>
<gene>
    <name evidence="9" type="primary">RNASEL</name>
</gene>
<evidence type="ECO:0000313" key="9">
    <source>
        <dbReference type="RefSeq" id="XP_013912088.1"/>
    </source>
</evidence>
<proteinExistence type="predicted"/>
<dbReference type="PROSITE" id="PS50088">
    <property type="entry name" value="ANK_REPEAT"/>
    <property type="match status" value="6"/>
</dbReference>
<dbReference type="Pfam" id="PF13637">
    <property type="entry name" value="Ank_4"/>
    <property type="match status" value="1"/>
</dbReference>
<dbReference type="Pfam" id="PF12796">
    <property type="entry name" value="Ank_2"/>
    <property type="match status" value="2"/>
</dbReference>
<evidence type="ECO:0000256" key="5">
    <source>
        <dbReference type="PROSITE-ProRule" id="PRU00023"/>
    </source>
</evidence>
<evidence type="ECO:0000256" key="4">
    <source>
        <dbReference type="ARBA" id="ARBA00023043"/>
    </source>
</evidence>
<keyword evidence="3" id="KW-0067">ATP-binding</keyword>
<keyword evidence="4 5" id="KW-0040">ANK repeat</keyword>
<keyword evidence="8" id="KW-1185">Reference proteome</keyword>
<evidence type="ECO:0000256" key="2">
    <source>
        <dbReference type="ARBA" id="ARBA00022741"/>
    </source>
</evidence>
<dbReference type="RefSeq" id="XP_013912088.1">
    <property type="nucleotide sequence ID" value="XM_014056613.1"/>
</dbReference>
<dbReference type="GO" id="GO:0006397">
    <property type="term" value="P:mRNA processing"/>
    <property type="evidence" value="ECO:0007669"/>
    <property type="project" value="InterPro"/>
</dbReference>
<dbReference type="SUPFAM" id="SSF56112">
    <property type="entry name" value="Protein kinase-like (PK-like)"/>
    <property type="match status" value="1"/>
</dbReference>
<dbReference type="Gene3D" id="1.20.1440.180">
    <property type="entry name" value="KEN domain"/>
    <property type="match status" value="1"/>
</dbReference>
<feature type="domain" description="Protein kinase" evidence="6">
    <location>
        <begin position="322"/>
        <end position="677"/>
    </location>
</feature>
<dbReference type="GO" id="GO:0004540">
    <property type="term" value="F:RNA nuclease activity"/>
    <property type="evidence" value="ECO:0007669"/>
    <property type="project" value="InterPro"/>
</dbReference>
<dbReference type="InterPro" id="IPR011009">
    <property type="entry name" value="Kinase-like_dom_sf"/>
</dbReference>
<dbReference type="InterPro" id="IPR036770">
    <property type="entry name" value="Ankyrin_rpt-contain_sf"/>
</dbReference>
<dbReference type="InterPro" id="IPR038357">
    <property type="entry name" value="KEN_sf"/>
</dbReference>
<dbReference type="OrthoDB" id="194358at2759"/>
<dbReference type="Proteomes" id="UP000504617">
    <property type="component" value="Unplaced"/>
</dbReference>
<reference evidence="9" key="1">
    <citation type="submission" date="2025-08" db="UniProtKB">
        <authorList>
            <consortium name="RefSeq"/>
        </authorList>
    </citation>
    <scope>IDENTIFICATION</scope>
</reference>
<dbReference type="InterPro" id="IPR010513">
    <property type="entry name" value="KEN_dom"/>
</dbReference>
<dbReference type="GO" id="GO:0003723">
    <property type="term" value="F:RNA binding"/>
    <property type="evidence" value="ECO:0007669"/>
    <property type="project" value="TreeGrafter"/>
</dbReference>
<dbReference type="Pfam" id="PF00023">
    <property type="entry name" value="Ank"/>
    <property type="match status" value="1"/>
</dbReference>
<organism evidence="8 9">
    <name type="scientific">Thamnophis sirtalis</name>
    <dbReference type="NCBI Taxonomy" id="35019"/>
    <lineage>
        <taxon>Eukaryota</taxon>
        <taxon>Metazoa</taxon>
        <taxon>Chordata</taxon>
        <taxon>Craniata</taxon>
        <taxon>Vertebrata</taxon>
        <taxon>Euteleostomi</taxon>
        <taxon>Lepidosauria</taxon>
        <taxon>Squamata</taxon>
        <taxon>Bifurcata</taxon>
        <taxon>Unidentata</taxon>
        <taxon>Episquamata</taxon>
        <taxon>Toxicofera</taxon>
        <taxon>Serpentes</taxon>
        <taxon>Colubroidea</taxon>
        <taxon>Colubridae</taxon>
        <taxon>Natricinae</taxon>
        <taxon>Thamnophis</taxon>
    </lineage>
</organism>
<dbReference type="PANTHER" id="PTHR24141">
    <property type="entry name" value="2-5A-DEPENDENT RIBONUCLEASE"/>
    <property type="match status" value="1"/>
</dbReference>
<evidence type="ECO:0000259" key="7">
    <source>
        <dbReference type="PROSITE" id="PS51392"/>
    </source>
</evidence>
<dbReference type="PROSITE" id="PS50011">
    <property type="entry name" value="PROTEIN_KINASE_DOM"/>
    <property type="match status" value="1"/>
</dbReference>
<dbReference type="InterPro" id="IPR002110">
    <property type="entry name" value="Ankyrin_rpt"/>
</dbReference>
<dbReference type="Gene3D" id="1.10.510.10">
    <property type="entry name" value="Transferase(Phosphotransferase) domain 1"/>
    <property type="match status" value="1"/>
</dbReference>
<dbReference type="PANTHER" id="PTHR24141:SF1">
    <property type="entry name" value="2-5A-DEPENDENT RIBONUCLEASE"/>
    <property type="match status" value="1"/>
</dbReference>
<dbReference type="AlphaFoldDB" id="A0A6I9XMV3"/>
<feature type="domain" description="KEN" evidence="7">
    <location>
        <begin position="559"/>
        <end position="707"/>
    </location>
</feature>
<dbReference type="PROSITE" id="PS51392">
    <property type="entry name" value="KEN"/>
    <property type="match status" value="1"/>
</dbReference>
<sequence length="707" mass="81099">MAAKLNSAVKKGDLKLVQQLLEDGADINAKVECGWTPLHSAVQRKSEEIVNFLLENGADPLARKDNGATPFILAGVIGNVKLLKLFLDKGSCINEYDINGFTAFMEAACYGHKEALEFLYQNGADPNQRREVDEIKKAVKKGGATALMDAASHGHFALVKILVEEMGADVNICDNQDGNALIHALSEDKGRKGREDSALFLLKNKIDANKRDVNGKTVLILAVERESLDLVEAILKLDEVDLDDADENNETALHVAVEKKNKDISKLLCEKGARVDDDVLDIARRNYQTDMIELLQKYQSEDTPRQPEIYKEFSSNRWKSKLQKLNQMHRPMIGKLKIFQYQDLWIQKTTQGGVYLGFYDGKEVAVKVFWKAAENAKREKACLEKCQTSKYLVKFCGSEERKSCLYLCLSLCEKNLQEYFKEESNATMESKKILKIIFEAVNELHAFRFGHQELHPSNILIDVTGKIFLADFDKSREITDDTKYSVISEDLKGLQKLILYVVMRGQWDFEDLPTEYPDTVQENWKEIEDLRRKLEVSDQTPLDDSLLEKLIYHPYFWPKETKYRVLSKIWNEIRAAHATKKDKKVNVLKSKDDIVSALKSEDDPFMDWKTKIDKKVLDSMIFLDKDKGNKKSNKKVKRLYRCGVADLLKLIRNMGEHYSEKDAEVHEIIRDPADYFLNLFPDLTIYVYQRLCNSDYSKYFPNPNNSS</sequence>
<keyword evidence="2" id="KW-0547">Nucleotide-binding</keyword>
<feature type="repeat" description="ANK" evidence="5">
    <location>
        <begin position="248"/>
        <end position="276"/>
    </location>
</feature>
<evidence type="ECO:0000256" key="3">
    <source>
        <dbReference type="ARBA" id="ARBA00022840"/>
    </source>
</evidence>
<feature type="repeat" description="ANK" evidence="5">
    <location>
        <begin position="33"/>
        <end position="65"/>
    </location>
</feature>
<evidence type="ECO:0000259" key="6">
    <source>
        <dbReference type="PROSITE" id="PS50011"/>
    </source>
</evidence>